<feature type="region of interest" description="Disordered" evidence="1">
    <location>
        <begin position="32"/>
        <end position="68"/>
    </location>
</feature>
<proteinExistence type="predicted"/>
<dbReference type="EMBL" id="JADKBR010000025">
    <property type="protein sequence ID" value="MBK8892209.1"/>
    <property type="molecule type" value="Genomic_DNA"/>
</dbReference>
<name>A0A9D7LSA0_9RHOO</name>
<feature type="compositionally biased region" description="Basic and acidic residues" evidence="1">
    <location>
        <begin position="57"/>
        <end position="68"/>
    </location>
</feature>
<evidence type="ECO:0000313" key="5">
    <source>
        <dbReference type="Proteomes" id="UP000808146"/>
    </source>
</evidence>
<feature type="signal peptide" evidence="2">
    <location>
        <begin position="1"/>
        <end position="20"/>
    </location>
</feature>
<evidence type="ECO:0000256" key="1">
    <source>
        <dbReference type="SAM" id="MobiDB-lite"/>
    </source>
</evidence>
<feature type="region of interest" description="Disordered" evidence="1">
    <location>
        <begin position="152"/>
        <end position="191"/>
    </location>
</feature>
<evidence type="ECO:0000313" key="4">
    <source>
        <dbReference type="EMBL" id="MBK8892209.1"/>
    </source>
</evidence>
<evidence type="ECO:0000256" key="2">
    <source>
        <dbReference type="SAM" id="SignalP"/>
    </source>
</evidence>
<keyword evidence="2" id="KW-0732">Signal</keyword>
<evidence type="ECO:0000259" key="3">
    <source>
        <dbReference type="Pfam" id="PF13511"/>
    </source>
</evidence>
<comment type="caution">
    <text evidence="4">The sequence shown here is derived from an EMBL/GenBank/DDBJ whole genome shotgun (WGS) entry which is preliminary data.</text>
</comment>
<dbReference type="Proteomes" id="UP000808146">
    <property type="component" value="Unassembled WGS sequence"/>
</dbReference>
<organism evidence="4 5">
    <name type="scientific">Candidatus Dechloromonas phosphorivorans</name>
    <dbReference type="NCBI Taxonomy" id="2899244"/>
    <lineage>
        <taxon>Bacteria</taxon>
        <taxon>Pseudomonadati</taxon>
        <taxon>Pseudomonadota</taxon>
        <taxon>Betaproteobacteria</taxon>
        <taxon>Rhodocyclales</taxon>
        <taxon>Azonexaceae</taxon>
        <taxon>Dechloromonas</taxon>
    </lineage>
</organism>
<sequence length="191" mass="20819">MKITQLALLALLGWALPAQAEVYKCRQPDGRTEISNSPCSGGSSTIKAIPDDNVPEASRRQAERDADRLESYADKLEAERKKDEAAQRKLLKEQQAAANAGPSAASVESCLRTLDRMALDSSRRAELEDGCRATGSVQPVYVPVPSYYGGSGYIRPYPPYPPRPVPRPLPEQGTPAKPVDLYKVPGNQRGR</sequence>
<gene>
    <name evidence="4" type="ORF">IPN75_18535</name>
</gene>
<feature type="domain" description="DUF4124" evidence="3">
    <location>
        <begin position="9"/>
        <end position="63"/>
    </location>
</feature>
<protein>
    <submittedName>
        <fullName evidence="4">DUF4124 domain-containing protein</fullName>
    </submittedName>
</protein>
<feature type="compositionally biased region" description="Pro residues" evidence="1">
    <location>
        <begin position="156"/>
        <end position="169"/>
    </location>
</feature>
<dbReference type="Pfam" id="PF13511">
    <property type="entry name" value="DUF4124"/>
    <property type="match status" value="1"/>
</dbReference>
<dbReference type="AlphaFoldDB" id="A0A9D7LSA0"/>
<reference evidence="4" key="1">
    <citation type="submission" date="2020-10" db="EMBL/GenBank/DDBJ databases">
        <title>Connecting structure to function with the recovery of over 1000 high-quality activated sludge metagenome-assembled genomes encoding full-length rRNA genes using long-read sequencing.</title>
        <authorList>
            <person name="Singleton C.M."/>
            <person name="Petriglieri F."/>
            <person name="Kristensen J.M."/>
            <person name="Kirkegaard R.H."/>
            <person name="Michaelsen T.Y."/>
            <person name="Andersen M.H."/>
            <person name="Karst S.M."/>
            <person name="Dueholm M.S."/>
            <person name="Nielsen P.H."/>
            <person name="Albertsen M."/>
        </authorList>
    </citation>
    <scope>NUCLEOTIDE SEQUENCE</scope>
    <source>
        <strain evidence="4">OdNE_18-Q3-R46-58_BAT3C.305</strain>
    </source>
</reference>
<feature type="compositionally biased region" description="Polar residues" evidence="1">
    <location>
        <begin position="33"/>
        <end position="46"/>
    </location>
</feature>
<feature type="chain" id="PRO_5039249107" evidence="2">
    <location>
        <begin position="21"/>
        <end position="191"/>
    </location>
</feature>
<accession>A0A9D7LSA0</accession>
<dbReference type="InterPro" id="IPR025392">
    <property type="entry name" value="DUF4124"/>
</dbReference>